<dbReference type="GO" id="GO:0016987">
    <property type="term" value="F:sigma factor activity"/>
    <property type="evidence" value="ECO:0007669"/>
    <property type="project" value="UniProtKB-KW"/>
</dbReference>
<dbReference type="PANTHER" id="PTHR43133">
    <property type="entry name" value="RNA POLYMERASE ECF-TYPE SIGMA FACTO"/>
    <property type="match status" value="1"/>
</dbReference>
<proteinExistence type="inferred from homology"/>
<name>A0A7W7MA65_9ACTN</name>
<dbReference type="Proteomes" id="UP000546162">
    <property type="component" value="Unassembled WGS sequence"/>
</dbReference>
<dbReference type="NCBIfam" id="TIGR02937">
    <property type="entry name" value="sigma70-ECF"/>
    <property type="match status" value="1"/>
</dbReference>
<comment type="similarity">
    <text evidence="1">Belongs to the sigma-70 factor family. ECF subfamily.</text>
</comment>
<reference evidence="8 9" key="1">
    <citation type="submission" date="2020-08" db="EMBL/GenBank/DDBJ databases">
        <title>Sequencing the genomes of 1000 actinobacteria strains.</title>
        <authorList>
            <person name="Klenk H.-P."/>
        </authorList>
    </citation>
    <scope>NUCLEOTIDE SEQUENCE [LARGE SCALE GENOMIC DNA]</scope>
    <source>
        <strain evidence="8 9">DSM 45809</strain>
    </source>
</reference>
<feature type="domain" description="RNA polymerase sigma-70 region 2" evidence="6">
    <location>
        <begin position="11"/>
        <end position="73"/>
    </location>
</feature>
<dbReference type="InterPro" id="IPR036388">
    <property type="entry name" value="WH-like_DNA-bd_sf"/>
</dbReference>
<dbReference type="SUPFAM" id="SSF88659">
    <property type="entry name" value="Sigma3 and sigma4 domains of RNA polymerase sigma factors"/>
    <property type="match status" value="1"/>
</dbReference>
<dbReference type="InterPro" id="IPR014284">
    <property type="entry name" value="RNA_pol_sigma-70_dom"/>
</dbReference>
<dbReference type="EMBL" id="JACHNB010000001">
    <property type="protein sequence ID" value="MBB4742515.1"/>
    <property type="molecule type" value="Genomic_DNA"/>
</dbReference>
<keyword evidence="4" id="KW-0238">DNA-binding</keyword>
<feature type="domain" description="RNA polymerase sigma factor 70 region 4 type 2" evidence="7">
    <location>
        <begin position="100"/>
        <end position="152"/>
    </location>
</feature>
<evidence type="ECO:0000313" key="9">
    <source>
        <dbReference type="Proteomes" id="UP000546162"/>
    </source>
</evidence>
<sequence>MEFEEFAAARSPALLRYAMLLSGNREEARDIVQEVLARAMLKWPRITSAGEPHAYVRRMVTNEFLSLLRRRRRLSFVPLEQRDLDGPHAPVTPAHQVADDELWHLLGTLPRQQRAVIVLRYYEGLSDQEIADVLNCSPGTVRGYASRALATLRIELVDTSAGYPAIAHGGAL</sequence>
<evidence type="ECO:0000256" key="5">
    <source>
        <dbReference type="ARBA" id="ARBA00023163"/>
    </source>
</evidence>
<dbReference type="PANTHER" id="PTHR43133:SF50">
    <property type="entry name" value="ECF RNA POLYMERASE SIGMA FACTOR SIGM"/>
    <property type="match status" value="1"/>
</dbReference>
<dbReference type="GO" id="GO:0003677">
    <property type="term" value="F:DNA binding"/>
    <property type="evidence" value="ECO:0007669"/>
    <property type="project" value="UniProtKB-KW"/>
</dbReference>
<dbReference type="GO" id="GO:0006352">
    <property type="term" value="P:DNA-templated transcription initiation"/>
    <property type="evidence" value="ECO:0007669"/>
    <property type="project" value="InterPro"/>
</dbReference>
<dbReference type="InterPro" id="IPR013249">
    <property type="entry name" value="RNA_pol_sigma70_r4_t2"/>
</dbReference>
<keyword evidence="5" id="KW-0804">Transcription</keyword>
<dbReference type="SUPFAM" id="SSF88946">
    <property type="entry name" value="Sigma2 domain of RNA polymerase sigma factors"/>
    <property type="match status" value="1"/>
</dbReference>
<dbReference type="InterPro" id="IPR039425">
    <property type="entry name" value="RNA_pol_sigma-70-like"/>
</dbReference>
<evidence type="ECO:0000256" key="1">
    <source>
        <dbReference type="ARBA" id="ARBA00010641"/>
    </source>
</evidence>
<dbReference type="InterPro" id="IPR007627">
    <property type="entry name" value="RNA_pol_sigma70_r2"/>
</dbReference>
<gene>
    <name evidence="8" type="ORF">BJY16_005974</name>
</gene>
<evidence type="ECO:0000259" key="7">
    <source>
        <dbReference type="Pfam" id="PF08281"/>
    </source>
</evidence>
<protein>
    <submittedName>
        <fullName evidence="8">RNA polymerase sigma-70 factor (Sigma-E family)</fullName>
    </submittedName>
</protein>
<keyword evidence="9" id="KW-1185">Reference proteome</keyword>
<dbReference type="InterPro" id="IPR014325">
    <property type="entry name" value="RNA_pol_sigma-E_actinobac"/>
</dbReference>
<evidence type="ECO:0000259" key="6">
    <source>
        <dbReference type="Pfam" id="PF04542"/>
    </source>
</evidence>
<dbReference type="Pfam" id="PF08281">
    <property type="entry name" value="Sigma70_r4_2"/>
    <property type="match status" value="1"/>
</dbReference>
<keyword evidence="3" id="KW-0731">Sigma factor</keyword>
<dbReference type="RefSeq" id="WP_185042869.1">
    <property type="nucleotide sequence ID" value="NZ_BAABFG010000005.1"/>
</dbReference>
<evidence type="ECO:0000313" key="8">
    <source>
        <dbReference type="EMBL" id="MBB4742515.1"/>
    </source>
</evidence>
<dbReference type="InterPro" id="IPR013325">
    <property type="entry name" value="RNA_pol_sigma_r2"/>
</dbReference>
<dbReference type="NCBIfam" id="TIGR02983">
    <property type="entry name" value="SigE-fam_strep"/>
    <property type="match status" value="1"/>
</dbReference>
<dbReference type="Gene3D" id="1.10.1740.10">
    <property type="match status" value="1"/>
</dbReference>
<accession>A0A7W7MA65</accession>
<comment type="caution">
    <text evidence="8">The sequence shown here is derived from an EMBL/GenBank/DDBJ whole genome shotgun (WGS) entry which is preliminary data.</text>
</comment>
<dbReference type="CDD" id="cd06171">
    <property type="entry name" value="Sigma70_r4"/>
    <property type="match status" value="1"/>
</dbReference>
<organism evidence="8 9">
    <name type="scientific">Actinoplanes octamycinicus</name>
    <dbReference type="NCBI Taxonomy" id="135948"/>
    <lineage>
        <taxon>Bacteria</taxon>
        <taxon>Bacillati</taxon>
        <taxon>Actinomycetota</taxon>
        <taxon>Actinomycetes</taxon>
        <taxon>Micromonosporales</taxon>
        <taxon>Micromonosporaceae</taxon>
        <taxon>Actinoplanes</taxon>
    </lineage>
</organism>
<evidence type="ECO:0000256" key="3">
    <source>
        <dbReference type="ARBA" id="ARBA00023082"/>
    </source>
</evidence>
<dbReference type="Pfam" id="PF04542">
    <property type="entry name" value="Sigma70_r2"/>
    <property type="match status" value="1"/>
</dbReference>
<dbReference type="AlphaFoldDB" id="A0A7W7MA65"/>
<dbReference type="InterPro" id="IPR013324">
    <property type="entry name" value="RNA_pol_sigma_r3/r4-like"/>
</dbReference>
<dbReference type="Gene3D" id="1.10.10.10">
    <property type="entry name" value="Winged helix-like DNA-binding domain superfamily/Winged helix DNA-binding domain"/>
    <property type="match status" value="1"/>
</dbReference>
<evidence type="ECO:0000256" key="4">
    <source>
        <dbReference type="ARBA" id="ARBA00023125"/>
    </source>
</evidence>
<evidence type="ECO:0000256" key="2">
    <source>
        <dbReference type="ARBA" id="ARBA00023015"/>
    </source>
</evidence>
<keyword evidence="2" id="KW-0805">Transcription regulation</keyword>